<sequence>MSTASSMRRRPQRTDRSHTPPLRVPSPPRDIAGVELDFDFLAVHAATLRIRPCGKGTRVFIGPSRGFAAAWSWTEEGGWSGIASAPLEQVADLFAKAAKWTLWLEDTFTLIMVGPRSGIFNQQLYGPMSAMRLAPQGKKERLKGRKMAHEIADIMGLENPSKYIVDILSSEYQVLVDFAEPKLYICICDDCL</sequence>
<evidence type="ECO:0000313" key="4">
    <source>
        <dbReference type="Proteomes" id="UP001177023"/>
    </source>
</evidence>
<protein>
    <submittedName>
        <fullName evidence="2">Uncharacterized protein</fullName>
    </submittedName>
</protein>
<feature type="non-terminal residue" evidence="2">
    <location>
        <position position="1"/>
    </location>
</feature>
<comment type="caution">
    <text evidence="2">The sequence shown here is derived from an EMBL/GenBank/DDBJ whole genome shotgun (WGS) entry which is preliminary data.</text>
</comment>
<evidence type="ECO:0000313" key="2">
    <source>
        <dbReference type="EMBL" id="CAJ0572678.1"/>
    </source>
</evidence>
<gene>
    <name evidence="2" type="ORF">MSPICULIGERA_LOCUS11060</name>
    <name evidence="3" type="ORF">MSPICULIGERA_LOCUS11063</name>
</gene>
<dbReference type="AlphaFoldDB" id="A0AA36CRG2"/>
<organism evidence="2 4">
    <name type="scientific">Mesorhabditis spiculigera</name>
    <dbReference type="NCBI Taxonomy" id="96644"/>
    <lineage>
        <taxon>Eukaryota</taxon>
        <taxon>Metazoa</taxon>
        <taxon>Ecdysozoa</taxon>
        <taxon>Nematoda</taxon>
        <taxon>Chromadorea</taxon>
        <taxon>Rhabditida</taxon>
        <taxon>Rhabditina</taxon>
        <taxon>Rhabditomorpha</taxon>
        <taxon>Rhabditoidea</taxon>
        <taxon>Rhabditidae</taxon>
        <taxon>Mesorhabditinae</taxon>
        <taxon>Mesorhabditis</taxon>
    </lineage>
</organism>
<dbReference type="EMBL" id="CATQJA010002603">
    <property type="protein sequence ID" value="CAJ0572678.1"/>
    <property type="molecule type" value="Genomic_DNA"/>
</dbReference>
<dbReference type="EMBL" id="CATQJA010002603">
    <property type="protein sequence ID" value="CAJ0572681.1"/>
    <property type="molecule type" value="Genomic_DNA"/>
</dbReference>
<evidence type="ECO:0000313" key="3">
    <source>
        <dbReference type="EMBL" id="CAJ0572681.1"/>
    </source>
</evidence>
<evidence type="ECO:0000256" key="1">
    <source>
        <dbReference type="SAM" id="MobiDB-lite"/>
    </source>
</evidence>
<proteinExistence type="predicted"/>
<keyword evidence="4" id="KW-1185">Reference proteome</keyword>
<accession>A0AA36CRG2</accession>
<feature type="region of interest" description="Disordered" evidence="1">
    <location>
        <begin position="1"/>
        <end position="28"/>
    </location>
</feature>
<reference evidence="2" key="1">
    <citation type="submission" date="2023-06" db="EMBL/GenBank/DDBJ databases">
        <authorList>
            <person name="Delattre M."/>
        </authorList>
    </citation>
    <scope>NUCLEOTIDE SEQUENCE</scope>
    <source>
        <strain evidence="2">AF72</strain>
    </source>
</reference>
<name>A0AA36CRG2_9BILA</name>
<dbReference type="Proteomes" id="UP001177023">
    <property type="component" value="Unassembled WGS sequence"/>
</dbReference>